<keyword evidence="2" id="KW-1185">Reference proteome</keyword>
<dbReference type="AlphaFoldDB" id="A0A2Z7DE17"/>
<evidence type="ECO:0000313" key="2">
    <source>
        <dbReference type="Proteomes" id="UP000250235"/>
    </source>
</evidence>
<dbReference type="Proteomes" id="UP000250235">
    <property type="component" value="Unassembled WGS sequence"/>
</dbReference>
<accession>A0A2Z7DE17</accession>
<reference evidence="1 2" key="1">
    <citation type="journal article" date="2015" name="Proc. Natl. Acad. Sci. U.S.A.">
        <title>The resurrection genome of Boea hygrometrica: A blueprint for survival of dehydration.</title>
        <authorList>
            <person name="Xiao L."/>
            <person name="Yang G."/>
            <person name="Zhang L."/>
            <person name="Yang X."/>
            <person name="Zhao S."/>
            <person name="Ji Z."/>
            <person name="Zhou Q."/>
            <person name="Hu M."/>
            <person name="Wang Y."/>
            <person name="Chen M."/>
            <person name="Xu Y."/>
            <person name="Jin H."/>
            <person name="Xiao X."/>
            <person name="Hu G."/>
            <person name="Bao F."/>
            <person name="Hu Y."/>
            <person name="Wan P."/>
            <person name="Li L."/>
            <person name="Deng X."/>
            <person name="Kuang T."/>
            <person name="Xiang C."/>
            <person name="Zhu J.K."/>
            <person name="Oliver M.J."/>
            <person name="He Y."/>
        </authorList>
    </citation>
    <scope>NUCLEOTIDE SEQUENCE [LARGE SCALE GENOMIC DNA]</scope>
    <source>
        <strain evidence="2">cv. XS01</strain>
    </source>
</reference>
<evidence type="ECO:0000313" key="1">
    <source>
        <dbReference type="EMBL" id="KZV57752.1"/>
    </source>
</evidence>
<dbReference type="EMBL" id="KQ987259">
    <property type="protein sequence ID" value="KZV57752.1"/>
    <property type="molecule type" value="Genomic_DNA"/>
</dbReference>
<sequence length="160" mass="18298">MLTKPTAGLTIAKCVASLKTKTLRSHTRRPVKSEIHEPLWSTPKPQTGPVHTILATCAPHIWFLPNDVALLSTHEIQLAYPEWLETTRFDYQPRLPSTSAKAEVTNQHFSTPKSDYYPEELYNRPEMLPIHKYRDSITFTKYTISKLAHPRSAHASSDLY</sequence>
<gene>
    <name evidence="1" type="ORF">F511_28831</name>
</gene>
<protein>
    <submittedName>
        <fullName evidence="1">Uncharacterized protein</fullName>
    </submittedName>
</protein>
<organism evidence="1 2">
    <name type="scientific">Dorcoceras hygrometricum</name>
    <dbReference type="NCBI Taxonomy" id="472368"/>
    <lineage>
        <taxon>Eukaryota</taxon>
        <taxon>Viridiplantae</taxon>
        <taxon>Streptophyta</taxon>
        <taxon>Embryophyta</taxon>
        <taxon>Tracheophyta</taxon>
        <taxon>Spermatophyta</taxon>
        <taxon>Magnoliopsida</taxon>
        <taxon>eudicotyledons</taxon>
        <taxon>Gunneridae</taxon>
        <taxon>Pentapetalae</taxon>
        <taxon>asterids</taxon>
        <taxon>lamiids</taxon>
        <taxon>Lamiales</taxon>
        <taxon>Gesneriaceae</taxon>
        <taxon>Didymocarpoideae</taxon>
        <taxon>Trichosporeae</taxon>
        <taxon>Loxocarpinae</taxon>
        <taxon>Dorcoceras</taxon>
    </lineage>
</organism>
<proteinExistence type="predicted"/>
<name>A0A2Z7DE17_9LAMI</name>